<name>A0A6J6A2I8_9ZZZZ</name>
<gene>
    <name evidence="2" type="ORF">UFOPK3331_02176</name>
</gene>
<organism evidence="2">
    <name type="scientific">freshwater metagenome</name>
    <dbReference type="NCBI Taxonomy" id="449393"/>
    <lineage>
        <taxon>unclassified sequences</taxon>
        <taxon>metagenomes</taxon>
        <taxon>ecological metagenomes</taxon>
    </lineage>
</organism>
<proteinExistence type="predicted"/>
<feature type="region of interest" description="Disordered" evidence="1">
    <location>
        <begin position="36"/>
        <end position="64"/>
    </location>
</feature>
<dbReference type="EMBL" id="CAESAL010000163">
    <property type="protein sequence ID" value="CAB4347287.1"/>
    <property type="molecule type" value="Genomic_DNA"/>
</dbReference>
<sequence>MIATVRPRAAEHVAMPAAWGQKQGSGVVLKEPTGEVAAGPTADASNSHRAAGTARASEDTHESLGESMIDGEFCFY</sequence>
<evidence type="ECO:0000256" key="1">
    <source>
        <dbReference type="SAM" id="MobiDB-lite"/>
    </source>
</evidence>
<accession>A0A6J6A2I8</accession>
<evidence type="ECO:0000313" key="2">
    <source>
        <dbReference type="EMBL" id="CAB4347287.1"/>
    </source>
</evidence>
<dbReference type="AlphaFoldDB" id="A0A6J6A2I8"/>
<reference evidence="2" key="1">
    <citation type="submission" date="2020-05" db="EMBL/GenBank/DDBJ databases">
        <authorList>
            <person name="Chiriac C."/>
            <person name="Salcher M."/>
            <person name="Ghai R."/>
            <person name="Kavagutti S V."/>
        </authorList>
    </citation>
    <scope>NUCLEOTIDE SEQUENCE</scope>
</reference>
<protein>
    <submittedName>
        <fullName evidence="2">Unannotated protein</fullName>
    </submittedName>
</protein>